<dbReference type="AlphaFoldDB" id="A0AAV7YVF5"/>
<feature type="active site" evidence="8">
    <location>
        <position position="250"/>
    </location>
</feature>
<dbReference type="PROSITE" id="PS51273">
    <property type="entry name" value="GATASE_TYPE_1"/>
    <property type="match status" value="1"/>
</dbReference>
<feature type="active site" description="Nucleophile" evidence="7 8">
    <location>
        <position position="135"/>
    </location>
</feature>
<dbReference type="PROSITE" id="PS51275">
    <property type="entry name" value="PEPTIDASE_C26_GGH"/>
    <property type="match status" value="1"/>
</dbReference>
<keyword evidence="5" id="KW-0732">Signal</keyword>
<name>A0AAV7YVF5_9EUKA</name>
<comment type="subcellular location">
    <subcellularLocation>
        <location evidence="1">Secreted</location>
        <location evidence="1">Extracellular space</location>
    </subcellularLocation>
</comment>
<dbReference type="EC" id="3.4.19.9" evidence="3 8"/>
<comment type="similarity">
    <text evidence="2">Belongs to the peptidase C26 family.</text>
</comment>
<keyword evidence="9" id="KW-0812">Transmembrane</keyword>
<dbReference type="FunFam" id="3.40.50.880:FF:000024">
    <property type="entry name" value="Folate gamma-glutamyl hydrolase"/>
    <property type="match status" value="1"/>
</dbReference>
<keyword evidence="9" id="KW-1133">Transmembrane helix</keyword>
<evidence type="ECO:0000256" key="9">
    <source>
        <dbReference type="SAM" id="Phobius"/>
    </source>
</evidence>
<evidence type="ECO:0000256" key="4">
    <source>
        <dbReference type="ARBA" id="ARBA00022525"/>
    </source>
</evidence>
<evidence type="ECO:0000313" key="10">
    <source>
        <dbReference type="EMBL" id="KAJ3432390.1"/>
    </source>
</evidence>
<evidence type="ECO:0000256" key="3">
    <source>
        <dbReference type="ARBA" id="ARBA00012886"/>
    </source>
</evidence>
<evidence type="ECO:0000256" key="8">
    <source>
        <dbReference type="PROSITE-ProRule" id="PRU00607"/>
    </source>
</evidence>
<organism evidence="10 11">
    <name type="scientific">Anaeramoeba flamelloides</name>
    <dbReference type="NCBI Taxonomy" id="1746091"/>
    <lineage>
        <taxon>Eukaryota</taxon>
        <taxon>Metamonada</taxon>
        <taxon>Anaeramoebidae</taxon>
        <taxon>Anaeramoeba</taxon>
    </lineage>
</organism>
<evidence type="ECO:0000256" key="1">
    <source>
        <dbReference type="ARBA" id="ARBA00004239"/>
    </source>
</evidence>
<dbReference type="EMBL" id="JANTQA010000047">
    <property type="protein sequence ID" value="KAJ3432390.1"/>
    <property type="molecule type" value="Genomic_DNA"/>
</dbReference>
<dbReference type="Pfam" id="PF07722">
    <property type="entry name" value="Peptidase_C26"/>
    <property type="match status" value="1"/>
</dbReference>
<reference evidence="10" key="1">
    <citation type="submission" date="2022-08" db="EMBL/GenBank/DDBJ databases">
        <title>Novel sulphate-reducing endosymbionts in the free-living metamonad Anaeramoeba.</title>
        <authorList>
            <person name="Jerlstrom-Hultqvist J."/>
            <person name="Cepicka I."/>
            <person name="Gallot-Lavallee L."/>
            <person name="Salas-Leiva D."/>
            <person name="Curtis B.A."/>
            <person name="Zahonova K."/>
            <person name="Pipaliya S."/>
            <person name="Dacks J."/>
            <person name="Roger A.J."/>
        </authorList>
    </citation>
    <scope>NUCLEOTIDE SEQUENCE</scope>
    <source>
        <strain evidence="10">Busselton2</strain>
    </source>
</reference>
<dbReference type="GO" id="GO:0046900">
    <property type="term" value="P:tetrahydrofolylpolyglutamate metabolic process"/>
    <property type="evidence" value="ECO:0007669"/>
    <property type="project" value="TreeGrafter"/>
</dbReference>
<keyword evidence="4" id="KW-0964">Secreted</keyword>
<dbReference type="Proteomes" id="UP001146793">
    <property type="component" value="Unassembled WGS sequence"/>
</dbReference>
<keyword evidence="9" id="KW-0472">Membrane</keyword>
<proteinExistence type="inferred from homology"/>
<evidence type="ECO:0000256" key="7">
    <source>
        <dbReference type="PIRSR" id="PIRSR615527-1"/>
    </source>
</evidence>
<accession>A0AAV7YVF5</accession>
<dbReference type="GO" id="GO:0034722">
    <property type="term" value="F:gamma-glutamyl-peptidase activity"/>
    <property type="evidence" value="ECO:0007669"/>
    <property type="project" value="UniProtKB-UniRule"/>
</dbReference>
<gene>
    <name evidence="10" type="ORF">M0812_21325</name>
</gene>
<dbReference type="GO" id="GO:0006508">
    <property type="term" value="P:proteolysis"/>
    <property type="evidence" value="ECO:0007669"/>
    <property type="project" value="UniProtKB-KW"/>
</dbReference>
<evidence type="ECO:0000256" key="2">
    <source>
        <dbReference type="ARBA" id="ARBA00011083"/>
    </source>
</evidence>
<sequence>MKRAEQKMYWKIYLFALLLFVNYHFVISEILTDRPIIGIVIQPTVAYPEFGTNYVPSSYKKWIEAAGARAAVIDYRLPFSKIKELFNSVNGILFIGGSTDIVPECRFIQVCNYLFNLTIEAKDKHNETVPIWGTCLGFEQLAVYATGDYKILDSFSAENISYPLKFTNELKDSRLFSQASSEVIYNLQNYKVTINQHSYGISSSESNKHESFKKYKEFFRIISTNVDKKGKPFISTVEAYNYPIYSSQWHPERAVYEWNSGIVINREKSIVVSNYVGRFFISEARKNSHSFSSPTEEYNLLFYNFKDIYDESLKPWYETVYFW</sequence>
<evidence type="ECO:0000313" key="11">
    <source>
        <dbReference type="Proteomes" id="UP001146793"/>
    </source>
</evidence>
<evidence type="ECO:0000256" key="5">
    <source>
        <dbReference type="ARBA" id="ARBA00022729"/>
    </source>
</evidence>
<dbReference type="GO" id="GO:0005773">
    <property type="term" value="C:vacuole"/>
    <property type="evidence" value="ECO:0007669"/>
    <property type="project" value="TreeGrafter"/>
</dbReference>
<dbReference type="GO" id="GO:0005576">
    <property type="term" value="C:extracellular region"/>
    <property type="evidence" value="ECO:0007669"/>
    <property type="project" value="UniProtKB-SubCell"/>
</dbReference>
<dbReference type="InterPro" id="IPR011697">
    <property type="entry name" value="Peptidase_C26"/>
</dbReference>
<feature type="transmembrane region" description="Helical" evidence="9">
    <location>
        <begin position="12"/>
        <end position="31"/>
    </location>
</feature>
<dbReference type="InterPro" id="IPR015527">
    <property type="entry name" value="Pept_C26_g-glut_hydrolase"/>
</dbReference>
<comment type="catalytic activity">
    <reaction evidence="8">
        <text>(6S)-5,6,7,8-tetrahydrofolyl-(gamma-L-Glu)(n) + (n-1) H2O = (6S)-5,6,7,8-tetrahydrofolate + (n-1) L-glutamate</text>
        <dbReference type="Rhea" id="RHEA:56784"/>
        <dbReference type="Rhea" id="RHEA-COMP:14738"/>
        <dbReference type="ChEBI" id="CHEBI:15377"/>
        <dbReference type="ChEBI" id="CHEBI:29985"/>
        <dbReference type="ChEBI" id="CHEBI:57453"/>
        <dbReference type="ChEBI" id="CHEBI:141005"/>
        <dbReference type="EC" id="3.4.19.9"/>
    </reaction>
</comment>
<keyword evidence="6 8" id="KW-0378">Hydrolase</keyword>
<dbReference type="SUPFAM" id="SSF52317">
    <property type="entry name" value="Class I glutamine amidotransferase-like"/>
    <property type="match status" value="1"/>
</dbReference>
<protein>
    <recommendedName>
        <fullName evidence="3 8">folate gamma-glutamyl hydrolase</fullName>
        <ecNumber evidence="3 8">3.4.19.9</ecNumber>
    </recommendedName>
</protein>
<dbReference type="PANTHER" id="PTHR11315:SF0">
    <property type="entry name" value="FOLATE GAMMA-GLUTAMYL HYDROLASE"/>
    <property type="match status" value="1"/>
</dbReference>
<dbReference type="InterPro" id="IPR029062">
    <property type="entry name" value="Class_I_gatase-like"/>
</dbReference>
<comment type="caution">
    <text evidence="10">The sequence shown here is derived from an EMBL/GenBank/DDBJ whole genome shotgun (WGS) entry which is preliminary data.</text>
</comment>
<dbReference type="Gene3D" id="3.40.50.880">
    <property type="match status" value="1"/>
</dbReference>
<evidence type="ECO:0000256" key="6">
    <source>
        <dbReference type="ARBA" id="ARBA00022801"/>
    </source>
</evidence>
<keyword evidence="10" id="KW-0645">Protease</keyword>
<feature type="active site" description="Proton donor" evidence="7">
    <location>
        <position position="250"/>
    </location>
</feature>
<dbReference type="PANTHER" id="PTHR11315">
    <property type="entry name" value="PROTEASE FAMILY C26 GAMMA-GLUTAMYL HYDROLASE"/>
    <property type="match status" value="1"/>
</dbReference>